<dbReference type="Proteomes" id="UP001153712">
    <property type="component" value="Chromosome 9"/>
</dbReference>
<keyword evidence="8" id="KW-1185">Reference proteome</keyword>
<dbReference type="EMBL" id="OU900102">
    <property type="protein sequence ID" value="CAG9864832.1"/>
    <property type="molecule type" value="Genomic_DNA"/>
</dbReference>
<dbReference type="AlphaFoldDB" id="A0A9N9XTR3"/>
<evidence type="ECO:0000256" key="3">
    <source>
        <dbReference type="ARBA" id="ARBA00022989"/>
    </source>
</evidence>
<evidence type="ECO:0000256" key="4">
    <source>
        <dbReference type="ARBA" id="ARBA00023136"/>
    </source>
</evidence>
<evidence type="ECO:0000256" key="5">
    <source>
        <dbReference type="SAM" id="Phobius"/>
    </source>
</evidence>
<feature type="transmembrane region" description="Helical" evidence="5">
    <location>
        <begin position="204"/>
        <end position="224"/>
    </location>
</feature>
<feature type="transmembrane region" description="Helical" evidence="5">
    <location>
        <begin position="88"/>
        <end position="106"/>
    </location>
</feature>
<proteinExistence type="predicted"/>
<comment type="subcellular location">
    <subcellularLocation>
        <location evidence="1">Membrane</location>
        <topology evidence="1">Multi-pass membrane protein</topology>
    </subcellularLocation>
</comment>
<keyword evidence="2 5" id="KW-0812">Transmembrane</keyword>
<dbReference type="PANTHER" id="PTHR20952:SF0">
    <property type="entry name" value="ADP-RIBOSYLATION FACTOR-LIKE PROTEIN 6-INTERACTING PROTEIN 1"/>
    <property type="match status" value="1"/>
</dbReference>
<name>A0A9N9XTR3_PHYSR</name>
<dbReference type="OrthoDB" id="6416122at2759"/>
<keyword evidence="3 5" id="KW-1133">Transmembrane helix</keyword>
<gene>
    <name evidence="7" type="ORF">PHYEVI_LOCUS11082</name>
</gene>
<dbReference type="GO" id="GO:0005783">
    <property type="term" value="C:endoplasmic reticulum"/>
    <property type="evidence" value="ECO:0007669"/>
    <property type="project" value="UniProtKB-ARBA"/>
</dbReference>
<reference evidence="7" key="1">
    <citation type="submission" date="2022-01" db="EMBL/GenBank/DDBJ databases">
        <authorList>
            <person name="King R."/>
        </authorList>
    </citation>
    <scope>NUCLEOTIDE SEQUENCE</scope>
</reference>
<sequence>MGIMSFSSEIEDDNKTLEASFIGDSFHPYTSKFNRFYNDNVPVSAPSDYKMAYAPTMESQIRKLRLSMEEYRELILSANSVLLWEKQWYPTAILTACTVLFTLLWLSDPTVLTVFSTIGLLITIGDYILPTLIASLYKSDNWTADKQSEYEEICTNIVLYKTKFELLVTSYCRMRITNSKTYFGITIAGLFALAWLGNAVNNLLLSYLFVVMVLLLPGTIYNGFLQKGTEILSKIFSDLVENAKSKVGQKKLD</sequence>
<organism evidence="7 8">
    <name type="scientific">Phyllotreta striolata</name>
    <name type="common">Striped flea beetle</name>
    <name type="synonym">Crioceris striolata</name>
    <dbReference type="NCBI Taxonomy" id="444603"/>
    <lineage>
        <taxon>Eukaryota</taxon>
        <taxon>Metazoa</taxon>
        <taxon>Ecdysozoa</taxon>
        <taxon>Arthropoda</taxon>
        <taxon>Hexapoda</taxon>
        <taxon>Insecta</taxon>
        <taxon>Pterygota</taxon>
        <taxon>Neoptera</taxon>
        <taxon>Endopterygota</taxon>
        <taxon>Coleoptera</taxon>
        <taxon>Polyphaga</taxon>
        <taxon>Cucujiformia</taxon>
        <taxon>Chrysomeloidea</taxon>
        <taxon>Chrysomelidae</taxon>
        <taxon>Galerucinae</taxon>
        <taxon>Alticini</taxon>
        <taxon>Phyllotreta</taxon>
    </lineage>
</organism>
<evidence type="ECO:0000256" key="1">
    <source>
        <dbReference type="ARBA" id="ARBA00004141"/>
    </source>
</evidence>
<accession>A0A9N9XTR3</accession>
<feature type="transmembrane region" description="Helical" evidence="5">
    <location>
        <begin position="112"/>
        <end position="137"/>
    </location>
</feature>
<evidence type="ECO:0000256" key="2">
    <source>
        <dbReference type="ARBA" id="ARBA00022692"/>
    </source>
</evidence>
<evidence type="ECO:0000313" key="8">
    <source>
        <dbReference type="Proteomes" id="UP001153712"/>
    </source>
</evidence>
<evidence type="ECO:0000313" key="7">
    <source>
        <dbReference type="EMBL" id="CAG9864832.1"/>
    </source>
</evidence>
<dbReference type="Pfam" id="PF24456">
    <property type="entry name" value="RHD_RETREG1-3"/>
    <property type="match status" value="1"/>
</dbReference>
<protein>
    <recommendedName>
        <fullName evidence="6">RETREG1-3/ARL6IP-like N-terminal reticulon-homology domain-containing protein</fullName>
    </recommendedName>
</protein>
<dbReference type="PANTHER" id="PTHR20952">
    <property type="entry name" value="ADP-RIBOSYLATION-LIKE FACTOR 6-INTERACTING PROTEIN"/>
    <property type="match status" value="1"/>
</dbReference>
<dbReference type="InterPro" id="IPR052114">
    <property type="entry name" value="ER_autophagy_membrane_reg"/>
</dbReference>
<feature type="domain" description="RETREG1-3/ARL6IP-like N-terminal reticulon-homology" evidence="6">
    <location>
        <begin position="70"/>
        <end position="236"/>
    </location>
</feature>
<dbReference type="InterPro" id="IPR057282">
    <property type="entry name" value="RETREG1-3-like_RHD"/>
</dbReference>
<feature type="transmembrane region" description="Helical" evidence="5">
    <location>
        <begin position="181"/>
        <end position="198"/>
    </location>
</feature>
<keyword evidence="4 5" id="KW-0472">Membrane</keyword>
<dbReference type="GO" id="GO:0016020">
    <property type="term" value="C:membrane"/>
    <property type="evidence" value="ECO:0007669"/>
    <property type="project" value="UniProtKB-SubCell"/>
</dbReference>
<evidence type="ECO:0000259" key="6">
    <source>
        <dbReference type="Pfam" id="PF24456"/>
    </source>
</evidence>